<name>A0A3N4L9M6_9PEZI</name>
<dbReference type="InParanoid" id="A0A3N4L9M6"/>
<accession>A0A3N4L9M6</accession>
<dbReference type="AlphaFoldDB" id="A0A3N4L9M6"/>
<evidence type="ECO:0000313" key="2">
    <source>
        <dbReference type="Proteomes" id="UP000267821"/>
    </source>
</evidence>
<reference evidence="1 2" key="1">
    <citation type="journal article" date="2018" name="Nat. Ecol. Evol.">
        <title>Pezizomycetes genomes reveal the molecular basis of ectomycorrhizal truffle lifestyle.</title>
        <authorList>
            <person name="Murat C."/>
            <person name="Payen T."/>
            <person name="Noel B."/>
            <person name="Kuo A."/>
            <person name="Morin E."/>
            <person name="Chen J."/>
            <person name="Kohler A."/>
            <person name="Krizsan K."/>
            <person name="Balestrini R."/>
            <person name="Da Silva C."/>
            <person name="Montanini B."/>
            <person name="Hainaut M."/>
            <person name="Levati E."/>
            <person name="Barry K.W."/>
            <person name="Belfiori B."/>
            <person name="Cichocki N."/>
            <person name="Clum A."/>
            <person name="Dockter R.B."/>
            <person name="Fauchery L."/>
            <person name="Guy J."/>
            <person name="Iotti M."/>
            <person name="Le Tacon F."/>
            <person name="Lindquist E.A."/>
            <person name="Lipzen A."/>
            <person name="Malagnac F."/>
            <person name="Mello A."/>
            <person name="Molinier V."/>
            <person name="Miyauchi S."/>
            <person name="Poulain J."/>
            <person name="Riccioni C."/>
            <person name="Rubini A."/>
            <person name="Sitrit Y."/>
            <person name="Splivallo R."/>
            <person name="Traeger S."/>
            <person name="Wang M."/>
            <person name="Zifcakova L."/>
            <person name="Wipf D."/>
            <person name="Zambonelli A."/>
            <person name="Paolocci F."/>
            <person name="Nowrousian M."/>
            <person name="Ottonello S."/>
            <person name="Baldrian P."/>
            <person name="Spatafora J.W."/>
            <person name="Henrissat B."/>
            <person name="Nagy L.G."/>
            <person name="Aury J.M."/>
            <person name="Wincker P."/>
            <person name="Grigoriev I.V."/>
            <person name="Bonfante P."/>
            <person name="Martin F.M."/>
        </authorList>
    </citation>
    <scope>NUCLEOTIDE SEQUENCE [LARGE SCALE GENOMIC DNA]</scope>
    <source>
        <strain evidence="1 2">ATCC MYA-4762</strain>
    </source>
</reference>
<evidence type="ECO:0000313" key="1">
    <source>
        <dbReference type="EMBL" id="RPB18159.1"/>
    </source>
</evidence>
<dbReference type="Proteomes" id="UP000267821">
    <property type="component" value="Unassembled WGS sequence"/>
</dbReference>
<protein>
    <submittedName>
        <fullName evidence="1">Uncharacterized protein</fullName>
    </submittedName>
</protein>
<keyword evidence="2" id="KW-1185">Reference proteome</keyword>
<gene>
    <name evidence="1" type="ORF">L211DRAFT_843969</name>
</gene>
<sequence>MPSNRVGDNSRVHWGVALPPSVSNTCEKRERTCSRVLLVHAPRKYVLVYVAPEIYVG</sequence>
<organism evidence="1 2">
    <name type="scientific">Terfezia boudieri ATCC MYA-4762</name>
    <dbReference type="NCBI Taxonomy" id="1051890"/>
    <lineage>
        <taxon>Eukaryota</taxon>
        <taxon>Fungi</taxon>
        <taxon>Dikarya</taxon>
        <taxon>Ascomycota</taxon>
        <taxon>Pezizomycotina</taxon>
        <taxon>Pezizomycetes</taxon>
        <taxon>Pezizales</taxon>
        <taxon>Pezizaceae</taxon>
        <taxon>Terfezia</taxon>
    </lineage>
</organism>
<proteinExistence type="predicted"/>
<dbReference type="EMBL" id="ML121675">
    <property type="protein sequence ID" value="RPB18159.1"/>
    <property type="molecule type" value="Genomic_DNA"/>
</dbReference>